<dbReference type="InterPro" id="IPR008602">
    <property type="entry name" value="Duffy-antigen-binding"/>
</dbReference>
<dbReference type="GO" id="GO:0046789">
    <property type="term" value="F:host cell surface receptor binding"/>
    <property type="evidence" value="ECO:0007669"/>
    <property type="project" value="InterPro"/>
</dbReference>
<feature type="region of interest" description="Disordered" evidence="2">
    <location>
        <begin position="1404"/>
        <end position="1481"/>
    </location>
</feature>
<evidence type="ECO:0000259" key="8">
    <source>
        <dbReference type="Pfam" id="PF22672"/>
    </source>
</evidence>
<feature type="compositionally biased region" description="Gly residues" evidence="2">
    <location>
        <begin position="1423"/>
        <end position="1436"/>
    </location>
</feature>
<dbReference type="GO" id="GO:0016020">
    <property type="term" value="C:membrane"/>
    <property type="evidence" value="ECO:0007669"/>
    <property type="project" value="InterPro"/>
</dbReference>
<evidence type="ECO:0000256" key="1">
    <source>
        <dbReference type="SAM" id="Coils"/>
    </source>
</evidence>
<feature type="domain" description="Plasmodium falciparum erythrocyte membrane protein 1 acidic terminal segment" evidence="5">
    <location>
        <begin position="2370"/>
        <end position="2762"/>
    </location>
</feature>
<dbReference type="InterPro" id="IPR029210">
    <property type="entry name" value="PfEMP1_NTS"/>
</dbReference>
<proteinExistence type="predicted"/>
<feature type="compositionally biased region" description="Basic and acidic residues" evidence="2">
    <location>
        <begin position="1772"/>
        <end position="1784"/>
    </location>
</feature>
<dbReference type="InterPro" id="IPR044932">
    <property type="entry name" value="PfEMP1_ATS_sf"/>
</dbReference>
<accession>A0A060RLZ5</accession>
<feature type="region of interest" description="Disordered" evidence="2">
    <location>
        <begin position="2976"/>
        <end position="2995"/>
    </location>
</feature>
<dbReference type="FunFam" id="1.20.58.830:FF:000005">
    <property type="entry name" value="Erythrocyte membrane protein 1, PfEMP1"/>
    <property type="match status" value="1"/>
</dbReference>
<dbReference type="SUPFAM" id="SSF140924">
    <property type="entry name" value="Duffy binding domain-like"/>
    <property type="match status" value="5"/>
</dbReference>
<feature type="compositionally biased region" description="Gly residues" evidence="2">
    <location>
        <begin position="1"/>
        <end position="10"/>
    </location>
</feature>
<feature type="compositionally biased region" description="Low complexity" evidence="2">
    <location>
        <begin position="2735"/>
        <end position="2748"/>
    </location>
</feature>
<dbReference type="EMBL" id="HG810450">
    <property type="protein sequence ID" value="CDO61630.1"/>
    <property type="molecule type" value="Genomic_DNA"/>
</dbReference>
<dbReference type="Gene3D" id="1.20.58.830">
    <property type="match status" value="3"/>
</dbReference>
<feature type="domain" description="Duffy-binding-like" evidence="3">
    <location>
        <begin position="601"/>
        <end position="741"/>
    </location>
</feature>
<feature type="region of interest" description="Disordered" evidence="2">
    <location>
        <begin position="1772"/>
        <end position="1794"/>
    </location>
</feature>
<feature type="compositionally biased region" description="Low complexity" evidence="2">
    <location>
        <begin position="1455"/>
        <end position="1472"/>
    </location>
</feature>
<dbReference type="Pfam" id="PF05424">
    <property type="entry name" value="Duffy_binding"/>
    <property type="match status" value="3"/>
</dbReference>
<feature type="domain" description="Duffy-binding-like" evidence="8">
    <location>
        <begin position="327"/>
        <end position="486"/>
    </location>
</feature>
<feature type="compositionally biased region" description="Polar residues" evidence="2">
    <location>
        <begin position="2491"/>
        <end position="2507"/>
    </location>
</feature>
<dbReference type="VEuPathDB" id="PlasmoDB:PRG01_0416100"/>
<dbReference type="InterPro" id="IPR041480">
    <property type="entry name" value="CIDR1_gamma"/>
</dbReference>
<evidence type="ECO:0000259" key="4">
    <source>
        <dbReference type="Pfam" id="PF05424"/>
    </source>
</evidence>
<feature type="domain" description="Plasmodium falciparum erythrocyte membrane protein-1 N-terminal segment" evidence="6">
    <location>
        <begin position="13"/>
        <end position="49"/>
    </location>
</feature>
<dbReference type="InterPro" id="IPR054595">
    <property type="entry name" value="DBL_C"/>
</dbReference>
<evidence type="ECO:0000313" key="10">
    <source>
        <dbReference type="Proteomes" id="UP000027581"/>
    </source>
</evidence>
<dbReference type="FunFam" id="1.20.1310.20:FF:000001">
    <property type="entry name" value="Erythrocyte membrane protein 1, PfEMP1"/>
    <property type="match status" value="1"/>
</dbReference>
<feature type="compositionally biased region" description="Polar residues" evidence="2">
    <location>
        <begin position="2515"/>
        <end position="2529"/>
    </location>
</feature>
<feature type="domain" description="Duffy-antigen binding" evidence="4">
    <location>
        <begin position="113"/>
        <end position="323"/>
    </location>
</feature>
<feature type="region of interest" description="Disordered" evidence="2">
    <location>
        <begin position="1173"/>
        <end position="1192"/>
    </location>
</feature>
<dbReference type="Gene3D" id="1.10.1900.40">
    <property type="entry name" value="Acidic terminal segments, variant surface antigen of PfEMP1"/>
    <property type="match status" value="2"/>
</dbReference>
<feature type="compositionally biased region" description="Polar residues" evidence="2">
    <location>
        <begin position="2559"/>
        <end position="2585"/>
    </location>
</feature>
<dbReference type="Gene3D" id="1.20.1310.20">
    <property type="entry name" value="Duffy-antigen binding domain"/>
    <property type="match status" value="3"/>
</dbReference>
<dbReference type="Pfam" id="PF15445">
    <property type="entry name" value="ATS"/>
    <property type="match status" value="3"/>
</dbReference>
<keyword evidence="1" id="KW-0175">Coiled coil</keyword>
<feature type="region of interest" description="Disordered" evidence="2">
    <location>
        <begin position="1336"/>
        <end position="1391"/>
    </location>
</feature>
<name>A0A060RLZ5_PLARE</name>
<feature type="compositionally biased region" description="Basic and acidic residues" evidence="2">
    <location>
        <begin position="2762"/>
        <end position="2773"/>
    </location>
</feature>
<feature type="domain" description="Duffy-antigen binding" evidence="4">
    <location>
        <begin position="870"/>
        <end position="1059"/>
    </location>
</feature>
<dbReference type="VEuPathDB" id="PlasmoDB:PRCDC_0026700"/>
<dbReference type="Gene3D" id="1.20.58.1930">
    <property type="match status" value="2"/>
</dbReference>
<feature type="region of interest" description="Disordered" evidence="2">
    <location>
        <begin position="2832"/>
        <end position="2927"/>
    </location>
</feature>
<gene>
    <name evidence="9" type="primary">VAR</name>
    <name evidence="9" type="ORF">PRCDC_0026700</name>
</gene>
<feature type="compositionally biased region" description="Polar residues" evidence="2">
    <location>
        <begin position="2749"/>
        <end position="2761"/>
    </location>
</feature>
<dbReference type="InterPro" id="IPR042202">
    <property type="entry name" value="Duffy-ag-bd_sf"/>
</dbReference>
<dbReference type="Pfam" id="PF18562">
    <property type="entry name" value="CIDR1_gamma"/>
    <property type="match status" value="1"/>
</dbReference>
<feature type="compositionally biased region" description="Acidic residues" evidence="2">
    <location>
        <begin position="2232"/>
        <end position="2245"/>
    </location>
</feature>
<feature type="compositionally biased region" description="Polar residues" evidence="2">
    <location>
        <begin position="1180"/>
        <end position="1192"/>
    </location>
</feature>
<feature type="compositionally biased region" description="Polar residues" evidence="2">
    <location>
        <begin position="2835"/>
        <end position="2854"/>
    </location>
</feature>
<dbReference type="Pfam" id="PF15447">
    <property type="entry name" value="NTS"/>
    <property type="match status" value="1"/>
</dbReference>
<reference evidence="9" key="1">
    <citation type="submission" date="2014-01" db="EMBL/GenBank/DDBJ databases">
        <authorList>
            <person name="Aslett M."/>
        </authorList>
    </citation>
    <scope>NUCLEOTIDE SEQUENCE</scope>
    <source>
        <strain evidence="9">CDC</strain>
    </source>
</reference>
<feature type="region of interest" description="Disordered" evidence="2">
    <location>
        <begin position="2559"/>
        <end position="2588"/>
    </location>
</feature>
<dbReference type="Proteomes" id="UP000027581">
    <property type="component" value="Unassembled WGS sequence"/>
</dbReference>
<evidence type="ECO:0000313" key="9">
    <source>
        <dbReference type="EMBL" id="CDO61630.1"/>
    </source>
</evidence>
<sequence length="3070" mass="345653">MGGGNGGGGSSQDAKHVLDSIGQQVYKEKVQSDAETYKDELEGKLSLATILGEEIVAFTDPCELIKDKVEKLLGDNSNRHPCANRSKIRFSDESRSQCTYNRIKDSENNDNKGACAPFRRLSVCDYNLEKIRTKKNRARHNLLLDVCLAANYEAESLINYREQYDSKYHDTGFTTCTMLARSFADIGDIIRGKDLYLGDKKEKLKLEEKLKEIFSKIYDNLRDDLKERTKKEKAKERYKKGDDPNFFKLREDWWTANRETVWKAITCKADDNNRYFRPTCNSGSDNENNATQASHKCRCKNLKFTKDTNEVPTYFDYVPQYLRWFEEWAEDFCRKRKHKLQEAKKSCRGEGNDKYCSRNGYDCTQTVRGINKLVKSEECTKCSVLCTPFVEWIDNKQKEFEKQREKYDKEINGSKGTAKNTSHGKMNNLYVGDFYSKLKETYGTVDSFLGLLNKESTCKGHPKVGKEKTECVDFTKETKTTFSHTEYCETCPLCATKEKQNGEWKNKDYKDQCPIEGLTILDQSKITEIKLLLKDKDGTNIMEKLKSLCGSNPNNKQYDIWKCYYEEKKEDEEGSREDYCIQKNNKENDPQHRKIVPFDVLFPNWINEMLKDSIEWSKELDSCIKKGDKSTCIKGCKKNCECFQKWVEQKKTEWQQIEKHYEKEDFDLGGAYGILEANLKHTYFPIIEEANKEEKPVKEMREIIDRNYKNISSCTRDKNSINDFLQEEKKIATKCLQTQEECQRKKFKNPCSGEIGGDSKRNPLLAQQVAQTLQENAKKLMLERSRDTSGATGEKGDKSVLEGDIKNAKINGSTKSDLAEGKICSIEKKHSNIDTTKAQEPCYNKGPDRLKIATPWKKVEQKETTYSYVIMPPRRQHFCTSNLEHLKTGNEGLSNSIHASHSLLVDVLLAAKSEAQDIKSKYKQNEGKGLLSDTEDKATVCRAMKYSFADIGDIIRGKDMWDQNGEEIKTQKNLVKIFKEIKDEVKKKLPDGIKDKYTDNDKYLELRKDWWEANRDQVWEAMKCEISNLNDRSITTQPNGYCGYSDHTPLDDYIPQRLRWMTEWTEWFCKAQSQAYWELWEVCKECKSKGTNCTESDNECTKCRTACTKYTEKIQKWKPQWKKIEEKYQKLYKKALESANTEQKGAKIAPSGTPNDKDKDVVDFLKKIQEEAKGKDVKTTKASPTAAPNTPYKTAAGYVHQEAHITECQEQREFCEKENGITSKDGKENKKYAFKDTPKDHDYACVCQPKPEGAGRAIYTPRASPHNSEDEEDDSSDEGNHEDEDSKEDEPQAEETAVETKVEDTSLNVCDIVNDILTKPDKFSDACGLKYGKNYGWKCVTPTKPNGDSTGRGVAGKDGEAAKRIHKRSIGESPSDPKSGDEKGSICVPPRRRKLYIGKIKEWATKQNTDGSQSQAQVDGNKGVDGSGNGESGGSEGSDKGAKGEQGKVGPNGDSTSSSVSQQTLQNSVSSTPALTSSGSPSVDPLLAAFVESAAIETFFLWHRYKKEWEAKKKGTLGGTGGDDYSGAKGIWATHSQSGSDGLFGGIEQQALQPRGVAKAGVPLIPGSGMRPQGPPPLGPIPPVLPIPPGFLPGPQPPNNGDSEKGELDSFVGRNGGIPGSLGDSDENQSPQTSLKNGVIPAPFLRQMFYTLADYRDILVGKTPEGIDEVIVSGNKEESRKLSVQEISKIIKQTLEKPNGVTSPSHSGKDPSSWWEQNAKYIWDGMLCALTYKDPDSGQKGGTPTKIEATKGNGTDLFDKLKNQYGTYNSVELKEEEYSGEKPRTSSLSGSDDPINNPKLKDFVEIPPFFRYLHEWGTEFCVMRKKMLGKIKGECKVDEKGKNYCDGEGFECTQKVTDKDESIKIFDYPSCAISCRNYKKWIERKKTQYEKQRDIYQREITNYDTNNYDNGFCVKLKTCTKAADFLNKLGPCKNNKEDEKVNKIFDDKDKTFQHTEYCGPCSEFKIKCNGNGKCSGGSREKKCDGKKPIEANDIKRMGTCTEDVVMRVSDDSKSGKEFEDLSDCQGANIFKGFRKDEWLCGKVCGLDVCGLKSDNGQNDGKKNIILIRSLLKRWVENFLEDYNRIKHKISHCTKNADQPICIKDCGKKCDCVKAWITKKKEEWGKIKKCYVDQYKTSESDVYPVKTILEEGYFESGIKKAIGGCKNLTQFQDSTYCTQSTQNGVTNKKDVVECLLDRLKTKATSCSTPPPGQQPSQTACHNPSHSVETPPDVGDDDSLEEEDQTPEDNTVKGPGFCPETKETKDDEKEKDECKPVDPGLSTDSGPENEKKKEGEDEGNGAAGPEPTTDSTDSIPEQIPVLKPESQEETPPAPKHPRGGEEKKDKKNPKPVGPTSQYTLSDWRKVMSASAFPWTVGVAFVALTYWFLKKKTKSSVDMLRVLQIPQNDYGMPTKLSSNRYVPYRSAQYRGKRYIYLEGDSGTDSGYTDHYSDITSSSESEYEELDINDIYVPHAPKYKTLIEVVLEPSKRETNSGNTIPTSDTPNTLSDIPNAPSDIPNTLSDNTIPTSDIPNAPSDTPPPITDEEWNQLKHDFISNMLQNTQNTEPNNNYRSGDIPTNTNNTTPSRDTLDQKPFIMSIHDRNLLSGEEYNYFMINNSGIYPSSSNRHSLSGTKNPISDNHHPYSGIDLINDSLNSGNQPIDIYDELLKRKENELFGTNHKKHTTSTHSVAKLTNSDPIMNQLELFHKWLDRHRDMCDQWENKVDILNKLKEEWENDNNNNSGNIPSGNITPTSDNTPPNSDIHSGKLSDIHSGKLSDTPSDNNIHSDIHPSDIPSGSDIHPSDIPSGITTYIVIFILVIYLVVNSDIPSGKLSDIPSDNNMHSDIQTSDIPSDNNIHSDIHPSDIPSGKLSDIHSGNKHSDIPSDNNIHSDIHPSDIPNGKLSDIPSDNNIHSDIHPSDNKPGDIPSGNKMLNTNVSIEIDMDNPKTTNEFTYVDSNPNRVDDNTYLDTYPDQYTADNINPNLVGNSTNPVDSNTDNSSMDTILEDLDKPFNEPYYYDMYDDDIYYDVNDDNNTSTVNPNNMEKPSKVKIELDVNTKLVEEKYPIGDVWGI</sequence>
<dbReference type="Pfam" id="PF22672">
    <property type="entry name" value="DBL_C"/>
    <property type="match status" value="2"/>
</dbReference>
<evidence type="ECO:0000259" key="6">
    <source>
        <dbReference type="Pfam" id="PF15447"/>
    </source>
</evidence>
<feature type="compositionally biased region" description="Basic and acidic residues" evidence="2">
    <location>
        <begin position="2877"/>
        <end position="2893"/>
    </location>
</feature>
<feature type="region of interest" description="Disordered" evidence="2">
    <location>
        <begin position="1255"/>
        <end position="1304"/>
    </location>
</feature>
<feature type="region of interest" description="Disordered" evidence="2">
    <location>
        <begin position="2488"/>
        <end position="2537"/>
    </location>
</feature>
<dbReference type="Pfam" id="PF03011">
    <property type="entry name" value="PFEMP"/>
    <property type="match status" value="2"/>
</dbReference>
<dbReference type="InterPro" id="IPR004258">
    <property type="entry name" value="DBL"/>
</dbReference>
<feature type="domain" description="Duffy-binding-like" evidence="8">
    <location>
        <begin position="1815"/>
        <end position="1956"/>
    </location>
</feature>
<feature type="coiled-coil region" evidence="1">
    <location>
        <begin position="1879"/>
        <end position="1906"/>
    </location>
</feature>
<dbReference type="VEuPathDB" id="PlasmoDB:PRG01_1481600"/>
<dbReference type="FunFam" id="1.20.58.1930:FF:000001">
    <property type="entry name" value="Erythrocyte membrane protein 1, PfEMP1"/>
    <property type="match status" value="1"/>
</dbReference>
<organism evidence="9 10">
    <name type="scientific">Plasmodium reichenowi</name>
    <dbReference type="NCBI Taxonomy" id="5854"/>
    <lineage>
        <taxon>Eukaryota</taxon>
        <taxon>Sar</taxon>
        <taxon>Alveolata</taxon>
        <taxon>Apicomplexa</taxon>
        <taxon>Aconoidasida</taxon>
        <taxon>Haemosporida</taxon>
        <taxon>Plasmodiidae</taxon>
        <taxon>Plasmodium</taxon>
        <taxon>Plasmodium (Laverania)</taxon>
    </lineage>
</organism>
<feature type="compositionally biased region" description="Basic and acidic residues" evidence="2">
    <location>
        <begin position="2910"/>
        <end position="2921"/>
    </location>
</feature>
<feature type="compositionally biased region" description="Pro residues" evidence="2">
    <location>
        <begin position="1588"/>
        <end position="1598"/>
    </location>
</feature>
<protein>
    <submittedName>
        <fullName evidence="9">Erythrocyte membrane protein 1, EMP1</fullName>
    </submittedName>
</protein>
<feature type="domain" description="Duffy-antigen binding" evidence="4">
    <location>
        <begin position="1482"/>
        <end position="1737"/>
    </location>
</feature>
<feature type="compositionally biased region" description="Basic and acidic residues" evidence="2">
    <location>
        <begin position="2258"/>
        <end position="2274"/>
    </location>
</feature>
<feature type="compositionally biased region" description="Basic and acidic residues" evidence="2">
    <location>
        <begin position="1437"/>
        <end position="1446"/>
    </location>
</feature>
<evidence type="ECO:0000259" key="7">
    <source>
        <dbReference type="Pfam" id="PF18562"/>
    </source>
</evidence>
<feature type="domain" description="Plasmodium falciparum erythrocyte membrane protein 1 acidic terminal segment" evidence="5">
    <location>
        <begin position="2907"/>
        <end position="2968"/>
    </location>
</feature>
<feature type="region of interest" description="Disordered" evidence="2">
    <location>
        <begin position="2202"/>
        <end position="2356"/>
    </location>
</feature>
<feature type="region of interest" description="Disordered" evidence="2">
    <location>
        <begin position="1"/>
        <end position="20"/>
    </location>
</feature>
<feature type="compositionally biased region" description="Acidic residues" evidence="2">
    <location>
        <begin position="1269"/>
        <end position="1297"/>
    </location>
</feature>
<reference evidence="9" key="2">
    <citation type="submission" date="2014-05" db="EMBL/GenBank/DDBJ databases">
        <title>The genome sequences of chimpanzee malaria parasites reveal the path to human adaptation.</title>
        <authorList>
            <person name="Otto T.D."/>
            <person name="Rayner J.C."/>
            <person name="Boehme U."/>
            <person name="Pain A."/>
            <person name="Spottiswoode N."/>
            <person name="Sanders M."/>
            <person name="Quail M."/>
            <person name="Ollomo B."/>
            <person name="Renaud F."/>
            <person name="Thomas A.W."/>
            <person name="Prugnolle F."/>
            <person name="Conway D.J."/>
            <person name="Newbold C."/>
            <person name="Berriman M."/>
        </authorList>
    </citation>
    <scope>NUCLEOTIDE SEQUENCE [LARGE SCALE GENOMIC DNA]</scope>
    <source>
        <strain evidence="9">CDC</strain>
    </source>
</reference>
<keyword evidence="10" id="KW-1185">Reference proteome</keyword>
<feature type="domain" description="Plasmodium falciparum erythrocyte membrane protein 1 acidic terminal segment" evidence="5">
    <location>
        <begin position="2985"/>
        <end position="3070"/>
    </location>
</feature>
<feature type="region of interest" description="Disordered" evidence="2">
    <location>
        <begin position="1588"/>
        <end position="1637"/>
    </location>
</feature>
<dbReference type="FunFam" id="1.10.1900.40:FF:000001">
    <property type="entry name" value="Erythrocyte membrane protein 1"/>
    <property type="match status" value="1"/>
</dbReference>
<dbReference type="InterPro" id="IPR029211">
    <property type="entry name" value="PfEMP1_ATS"/>
</dbReference>
<feature type="compositionally biased region" description="Polar residues" evidence="2">
    <location>
        <begin position="1405"/>
        <end position="1418"/>
    </location>
</feature>
<feature type="domain" description="Cysteine-rich interdomain region 1 gamma" evidence="7">
    <location>
        <begin position="2001"/>
        <end position="2052"/>
    </location>
</feature>
<evidence type="ECO:0000256" key="2">
    <source>
        <dbReference type="SAM" id="MobiDB-lite"/>
    </source>
</evidence>
<feature type="domain" description="Duffy-binding-like" evidence="3">
    <location>
        <begin position="2070"/>
        <end position="2207"/>
    </location>
</feature>
<evidence type="ECO:0000259" key="5">
    <source>
        <dbReference type="Pfam" id="PF15445"/>
    </source>
</evidence>
<feature type="region of interest" description="Disordered" evidence="2">
    <location>
        <begin position="2734"/>
        <end position="2799"/>
    </location>
</feature>
<evidence type="ECO:0000259" key="3">
    <source>
        <dbReference type="Pfam" id="PF03011"/>
    </source>
</evidence>